<evidence type="ECO:0000256" key="3">
    <source>
        <dbReference type="ARBA" id="ARBA00022833"/>
    </source>
</evidence>
<feature type="compositionally biased region" description="Polar residues" evidence="5">
    <location>
        <begin position="144"/>
        <end position="154"/>
    </location>
</feature>
<dbReference type="AlphaFoldDB" id="A0A5M3MYD7"/>
<feature type="region of interest" description="Disordered" evidence="5">
    <location>
        <begin position="588"/>
        <end position="694"/>
    </location>
</feature>
<accession>A0A5M3MYD7</accession>
<dbReference type="PANTHER" id="PTHR14296:SF3">
    <property type="entry name" value="DIKAR, ISOFORM F"/>
    <property type="match status" value="1"/>
</dbReference>
<dbReference type="InterPro" id="IPR028938">
    <property type="entry name" value="Rsf1-like"/>
</dbReference>
<protein>
    <recommendedName>
        <fullName evidence="6">PHD-type domain-containing protein</fullName>
    </recommendedName>
</protein>
<feature type="compositionally biased region" description="Polar residues" evidence="5">
    <location>
        <begin position="929"/>
        <end position="938"/>
    </location>
</feature>
<comment type="caution">
    <text evidence="7">The sequence shown here is derived from an EMBL/GenBank/DDBJ whole genome shotgun (WGS) entry which is preliminary data.</text>
</comment>
<dbReference type="InterPro" id="IPR011011">
    <property type="entry name" value="Znf_FYVE_PHD"/>
</dbReference>
<feature type="region of interest" description="Disordered" evidence="5">
    <location>
        <begin position="462"/>
        <end position="514"/>
    </location>
</feature>
<dbReference type="Gene3D" id="3.30.40.10">
    <property type="entry name" value="Zinc/RING finger domain, C3HC4 (zinc finger)"/>
    <property type="match status" value="1"/>
</dbReference>
<reference evidence="8" key="1">
    <citation type="journal article" date="2012" name="Science">
        <title>The Paleozoic origin of enzymatic lignin decomposition reconstructed from 31 fungal genomes.</title>
        <authorList>
            <person name="Floudas D."/>
            <person name="Binder M."/>
            <person name="Riley R."/>
            <person name="Barry K."/>
            <person name="Blanchette R.A."/>
            <person name="Henrissat B."/>
            <person name="Martinez A.T."/>
            <person name="Otillar R."/>
            <person name="Spatafora J.W."/>
            <person name="Yadav J.S."/>
            <person name="Aerts A."/>
            <person name="Benoit I."/>
            <person name="Boyd A."/>
            <person name="Carlson A."/>
            <person name="Copeland A."/>
            <person name="Coutinho P.M."/>
            <person name="de Vries R.P."/>
            <person name="Ferreira P."/>
            <person name="Findley K."/>
            <person name="Foster B."/>
            <person name="Gaskell J."/>
            <person name="Glotzer D."/>
            <person name="Gorecki P."/>
            <person name="Heitman J."/>
            <person name="Hesse C."/>
            <person name="Hori C."/>
            <person name="Igarashi K."/>
            <person name="Jurgens J.A."/>
            <person name="Kallen N."/>
            <person name="Kersten P."/>
            <person name="Kohler A."/>
            <person name="Kuees U."/>
            <person name="Kumar T.K.A."/>
            <person name="Kuo A."/>
            <person name="LaButti K."/>
            <person name="Larrondo L.F."/>
            <person name="Lindquist E."/>
            <person name="Ling A."/>
            <person name="Lombard V."/>
            <person name="Lucas S."/>
            <person name="Lundell T."/>
            <person name="Martin R."/>
            <person name="McLaughlin D.J."/>
            <person name="Morgenstern I."/>
            <person name="Morin E."/>
            <person name="Murat C."/>
            <person name="Nagy L.G."/>
            <person name="Nolan M."/>
            <person name="Ohm R.A."/>
            <person name="Patyshakuliyeva A."/>
            <person name="Rokas A."/>
            <person name="Ruiz-Duenas F.J."/>
            <person name="Sabat G."/>
            <person name="Salamov A."/>
            <person name="Samejima M."/>
            <person name="Schmutz J."/>
            <person name="Slot J.C."/>
            <person name="St John F."/>
            <person name="Stenlid J."/>
            <person name="Sun H."/>
            <person name="Sun S."/>
            <person name="Syed K."/>
            <person name="Tsang A."/>
            <person name="Wiebenga A."/>
            <person name="Young D."/>
            <person name="Pisabarro A."/>
            <person name="Eastwood D.C."/>
            <person name="Martin F."/>
            <person name="Cullen D."/>
            <person name="Grigoriev I.V."/>
            <person name="Hibbett D.S."/>
        </authorList>
    </citation>
    <scope>NUCLEOTIDE SEQUENCE [LARGE SCALE GENOMIC DNA]</scope>
    <source>
        <strain evidence="8">RWD-64-598 SS2</strain>
    </source>
</reference>
<feature type="compositionally biased region" description="Low complexity" evidence="5">
    <location>
        <begin position="333"/>
        <end position="371"/>
    </location>
</feature>
<dbReference type="SMART" id="SM00249">
    <property type="entry name" value="PHD"/>
    <property type="match status" value="1"/>
</dbReference>
<keyword evidence="2 4" id="KW-0863">Zinc-finger</keyword>
<evidence type="ECO:0000256" key="1">
    <source>
        <dbReference type="ARBA" id="ARBA00022723"/>
    </source>
</evidence>
<feature type="compositionally biased region" description="Basic and acidic residues" evidence="5">
    <location>
        <begin position="159"/>
        <end position="180"/>
    </location>
</feature>
<evidence type="ECO:0000256" key="2">
    <source>
        <dbReference type="ARBA" id="ARBA00022771"/>
    </source>
</evidence>
<feature type="domain" description="PHD-type" evidence="6">
    <location>
        <begin position="697"/>
        <end position="758"/>
    </location>
</feature>
<sequence>MPRRNPARQQPRPSPPPPPQRLPPPPPQLSDDVLQLRRHWKWAAFSQFFYTFNQLFGTNDITITDIENDLVHSTSVALPRIMQRLLYTVTQDRKVSLDNWQTSLRKQYAKRDPDANPIGPLPSDKSTRATESLRPSEAPVKSSRAPSTTASNHGQLDGSRADDDERPSGRDTSGHPKAEDQETSMDQPSKDIKDEDTSQIADQTNVDADADEAVPEEDEDEEETLVDWLTLPMMVKLESMHIVMEWHFQNPYRLRSLMKDDDETAQWRIEPIGYDSKRNAYWLIGADRLWIQREPPRANHKRKRPTKKDGSSKGKSSQQANIARPSKRARLESSSAAPVASTSTPSRPTRRSAQTSAPASPSTPTGRSSRAAKARANQKLDAQAKDLAEYQRLVRSQAHAKAQPASPSKSNHPTGTRMSARLRGSSGDVEWQEVPKEWLDDGGSGVKGNNTSSLRNEIKKLKTGLESDDDSASELTDLSDLSEDGGENSEQVSRSEEKGERDEDTEAGAEPKEAGFVEWETICVTLEEWEHVADRFAKAAHYSEKALYKVLTQVIVPAVTSDLREINQRRRMDEAVSHRKRSARIAFKESEKEEEQRKVQQRAEEEEKLSRTRRLEARIKKEEEERQRKENAREQRRREREEREENRARLTEEAAKSRQTGKEKGSGPSQSPAASVLTNGVSSKAESGTRTPGEDWELDCEICQRRGMNQDDNTPLMCCGSCSRWQHIICHDRRDAHAGRPRRDWDKEDFVCEKCRQSRLAKAASLHPSIAGMGDAYAYRGAPPRVNHNAVPSYNHYQAPVGNGHAIPSMAASLRGSLYSPGGSAHQTPVYHNQPGVTFAHYQPQQGGFSTSRPSYAAQDPNHAQPYYPQTQGPSRPTQYPSYTEKWHTASYPRPGASYGAPFVQTYPHNAYGHYGDQSSHVARAPQSDVRSNGNQAAAHQYPPYDYNR</sequence>
<feature type="compositionally biased region" description="Polar residues" evidence="5">
    <location>
        <begin position="667"/>
        <end position="690"/>
    </location>
</feature>
<feature type="region of interest" description="Disordered" evidence="5">
    <location>
        <begin position="843"/>
        <end position="883"/>
    </location>
</feature>
<dbReference type="KEGG" id="cput:CONPUDRAFT_163372"/>
<dbReference type="Pfam" id="PF00628">
    <property type="entry name" value="PHD"/>
    <property type="match status" value="1"/>
</dbReference>
<feature type="region of interest" description="Disordered" evidence="5">
    <location>
        <begin position="912"/>
        <end position="949"/>
    </location>
</feature>
<dbReference type="InterPro" id="IPR019787">
    <property type="entry name" value="Znf_PHD-finger"/>
</dbReference>
<dbReference type="GeneID" id="19204903"/>
<dbReference type="PANTHER" id="PTHR14296">
    <property type="entry name" value="REMODELING AND SPACING FACTOR 1"/>
    <property type="match status" value="1"/>
</dbReference>
<organism evidence="7 8">
    <name type="scientific">Coniophora puteana (strain RWD-64-598)</name>
    <name type="common">Brown rot fungus</name>
    <dbReference type="NCBI Taxonomy" id="741705"/>
    <lineage>
        <taxon>Eukaryota</taxon>
        <taxon>Fungi</taxon>
        <taxon>Dikarya</taxon>
        <taxon>Basidiomycota</taxon>
        <taxon>Agaricomycotina</taxon>
        <taxon>Agaricomycetes</taxon>
        <taxon>Agaricomycetidae</taxon>
        <taxon>Boletales</taxon>
        <taxon>Coniophorineae</taxon>
        <taxon>Coniophoraceae</taxon>
        <taxon>Coniophora</taxon>
    </lineage>
</organism>
<dbReference type="OMA" id="SQFFYTF"/>
<dbReference type="InterPro" id="IPR001965">
    <property type="entry name" value="Znf_PHD"/>
</dbReference>
<feature type="compositionally biased region" description="Polar residues" evidence="5">
    <location>
        <begin position="405"/>
        <end position="417"/>
    </location>
</feature>
<dbReference type="OrthoDB" id="303107at2759"/>
<feature type="compositionally biased region" description="Pro residues" evidence="5">
    <location>
        <begin position="12"/>
        <end position="28"/>
    </location>
</feature>
<feature type="compositionally biased region" description="Basic and acidic residues" evidence="5">
    <location>
        <begin position="588"/>
        <end position="665"/>
    </location>
</feature>
<evidence type="ECO:0000256" key="5">
    <source>
        <dbReference type="SAM" id="MobiDB-lite"/>
    </source>
</evidence>
<dbReference type="GO" id="GO:0006355">
    <property type="term" value="P:regulation of DNA-templated transcription"/>
    <property type="evidence" value="ECO:0007669"/>
    <property type="project" value="InterPro"/>
</dbReference>
<keyword evidence="8" id="KW-1185">Reference proteome</keyword>
<feature type="compositionally biased region" description="Polar residues" evidence="5">
    <location>
        <begin position="843"/>
        <end position="854"/>
    </location>
</feature>
<keyword evidence="3" id="KW-0862">Zinc</keyword>
<dbReference type="SUPFAM" id="SSF57903">
    <property type="entry name" value="FYVE/PHD zinc finger"/>
    <property type="match status" value="1"/>
</dbReference>
<proteinExistence type="predicted"/>
<dbReference type="Proteomes" id="UP000053558">
    <property type="component" value="Unassembled WGS sequence"/>
</dbReference>
<dbReference type="RefSeq" id="XP_007765954.1">
    <property type="nucleotide sequence ID" value="XM_007767764.1"/>
</dbReference>
<dbReference type="CDD" id="cd15517">
    <property type="entry name" value="PHD_TCF19_like"/>
    <property type="match status" value="1"/>
</dbReference>
<dbReference type="PROSITE" id="PS01359">
    <property type="entry name" value="ZF_PHD_1"/>
    <property type="match status" value="1"/>
</dbReference>
<feature type="region of interest" description="Disordered" evidence="5">
    <location>
        <begin position="108"/>
        <end position="224"/>
    </location>
</feature>
<feature type="compositionally biased region" description="Acidic residues" evidence="5">
    <location>
        <begin position="208"/>
        <end position="224"/>
    </location>
</feature>
<dbReference type="GO" id="GO:0008270">
    <property type="term" value="F:zinc ion binding"/>
    <property type="evidence" value="ECO:0007669"/>
    <property type="project" value="UniProtKB-KW"/>
</dbReference>
<dbReference type="PROSITE" id="PS50016">
    <property type="entry name" value="ZF_PHD_2"/>
    <property type="match status" value="1"/>
</dbReference>
<name>A0A5M3MYD7_CONPW</name>
<feature type="compositionally biased region" description="Polar residues" evidence="5">
    <location>
        <begin position="868"/>
        <end position="882"/>
    </location>
</feature>
<gene>
    <name evidence="7" type="ORF">CONPUDRAFT_163372</name>
</gene>
<evidence type="ECO:0000313" key="7">
    <source>
        <dbReference type="EMBL" id="EIW84183.1"/>
    </source>
</evidence>
<keyword evidence="1" id="KW-0479">Metal-binding</keyword>
<feature type="region of interest" description="Disordered" evidence="5">
    <location>
        <begin position="1"/>
        <end position="29"/>
    </location>
</feature>
<evidence type="ECO:0000313" key="8">
    <source>
        <dbReference type="Proteomes" id="UP000053558"/>
    </source>
</evidence>
<dbReference type="GO" id="GO:0031213">
    <property type="term" value="C:RSF complex"/>
    <property type="evidence" value="ECO:0007669"/>
    <property type="project" value="InterPro"/>
</dbReference>
<evidence type="ECO:0000256" key="4">
    <source>
        <dbReference type="PROSITE-ProRule" id="PRU00146"/>
    </source>
</evidence>
<dbReference type="InterPro" id="IPR019786">
    <property type="entry name" value="Zinc_finger_PHD-type_CS"/>
</dbReference>
<feature type="region of interest" description="Disordered" evidence="5">
    <location>
        <begin position="293"/>
        <end position="380"/>
    </location>
</feature>
<dbReference type="InterPro" id="IPR013083">
    <property type="entry name" value="Znf_RING/FYVE/PHD"/>
</dbReference>
<evidence type="ECO:0000259" key="6">
    <source>
        <dbReference type="PROSITE" id="PS50016"/>
    </source>
</evidence>
<dbReference type="EMBL" id="JH711575">
    <property type="protein sequence ID" value="EIW84183.1"/>
    <property type="molecule type" value="Genomic_DNA"/>
</dbReference>
<feature type="region of interest" description="Disordered" evidence="5">
    <location>
        <begin position="396"/>
        <end position="429"/>
    </location>
</feature>